<evidence type="ECO:0000259" key="16">
    <source>
        <dbReference type="PROSITE" id="PS50109"/>
    </source>
</evidence>
<dbReference type="SUPFAM" id="SSF103190">
    <property type="entry name" value="Sensory domain-like"/>
    <property type="match status" value="1"/>
</dbReference>
<evidence type="ECO:0000256" key="11">
    <source>
        <dbReference type="ARBA" id="ARBA00022989"/>
    </source>
</evidence>
<dbReference type="Gene3D" id="3.30.565.10">
    <property type="entry name" value="Histidine kinase-like ATPase, C-terminal domain"/>
    <property type="match status" value="1"/>
</dbReference>
<dbReference type="InterPro" id="IPR003661">
    <property type="entry name" value="HisK_dim/P_dom"/>
</dbReference>
<dbReference type="Gene3D" id="3.30.450.20">
    <property type="entry name" value="PAS domain"/>
    <property type="match status" value="2"/>
</dbReference>
<dbReference type="PROSITE" id="PS50109">
    <property type="entry name" value="HIS_KIN"/>
    <property type="match status" value="1"/>
</dbReference>
<dbReference type="Proteomes" id="UP000218784">
    <property type="component" value="Unassembled WGS sequence"/>
</dbReference>
<protein>
    <recommendedName>
        <fullName evidence="3">histidine kinase</fullName>
        <ecNumber evidence="3">2.7.13.3</ecNumber>
    </recommendedName>
</protein>
<feature type="coiled-coil region" evidence="14">
    <location>
        <begin position="338"/>
        <end position="365"/>
    </location>
</feature>
<feature type="transmembrane region" description="Helical" evidence="15">
    <location>
        <begin position="291"/>
        <end position="312"/>
    </location>
</feature>
<evidence type="ECO:0000256" key="5">
    <source>
        <dbReference type="ARBA" id="ARBA00022553"/>
    </source>
</evidence>
<dbReference type="InterPro" id="IPR029151">
    <property type="entry name" value="Sensor-like_sf"/>
</dbReference>
<evidence type="ECO:0000256" key="3">
    <source>
        <dbReference type="ARBA" id="ARBA00012438"/>
    </source>
</evidence>
<keyword evidence="18" id="KW-1185">Reference proteome</keyword>
<keyword evidence="12" id="KW-0902">Two-component regulatory system</keyword>
<accession>A0A2A4HYS2</accession>
<dbReference type="PRINTS" id="PR00344">
    <property type="entry name" value="BCTRLSENSOR"/>
</dbReference>
<keyword evidence="9 17" id="KW-0418">Kinase</keyword>
<keyword evidence="4" id="KW-1003">Cell membrane</keyword>
<dbReference type="SUPFAM" id="SSF55874">
    <property type="entry name" value="ATPase domain of HSP90 chaperone/DNA topoisomerase II/histidine kinase"/>
    <property type="match status" value="1"/>
</dbReference>
<evidence type="ECO:0000256" key="1">
    <source>
        <dbReference type="ARBA" id="ARBA00000085"/>
    </source>
</evidence>
<evidence type="ECO:0000256" key="14">
    <source>
        <dbReference type="SAM" id="Coils"/>
    </source>
</evidence>
<dbReference type="PANTHER" id="PTHR43065">
    <property type="entry name" value="SENSOR HISTIDINE KINASE"/>
    <property type="match status" value="1"/>
</dbReference>
<evidence type="ECO:0000256" key="4">
    <source>
        <dbReference type="ARBA" id="ARBA00022475"/>
    </source>
</evidence>
<dbReference type="SUPFAM" id="SSF47384">
    <property type="entry name" value="Homodimeric domain of signal transducing histidine kinase"/>
    <property type="match status" value="1"/>
</dbReference>
<dbReference type="InterPro" id="IPR033479">
    <property type="entry name" value="dCache_1"/>
</dbReference>
<dbReference type="InterPro" id="IPR003594">
    <property type="entry name" value="HATPase_dom"/>
</dbReference>
<dbReference type="Pfam" id="PF02518">
    <property type="entry name" value="HATPase_c"/>
    <property type="match status" value="1"/>
</dbReference>
<dbReference type="AlphaFoldDB" id="A0A2A4HYS2"/>
<keyword evidence="5" id="KW-0597">Phosphoprotein</keyword>
<dbReference type="InterPro" id="IPR036890">
    <property type="entry name" value="HATPase_C_sf"/>
</dbReference>
<evidence type="ECO:0000256" key="7">
    <source>
        <dbReference type="ARBA" id="ARBA00022692"/>
    </source>
</evidence>
<keyword evidence="14" id="KW-0175">Coiled coil</keyword>
<dbReference type="GO" id="GO:0000155">
    <property type="term" value="F:phosphorelay sensor kinase activity"/>
    <property type="evidence" value="ECO:0007669"/>
    <property type="project" value="InterPro"/>
</dbReference>
<reference evidence="17 18" key="1">
    <citation type="submission" date="2017-09" db="EMBL/GenBank/DDBJ databases">
        <title>Sphingomonas ginsenosidimutans KACC 14949, whole genome shotgun sequence.</title>
        <authorList>
            <person name="Feng G."/>
            <person name="Zhu H."/>
        </authorList>
    </citation>
    <scope>NUCLEOTIDE SEQUENCE [LARGE SCALE GENOMIC DNA]</scope>
    <source>
        <strain evidence="17 18">KACC 14949</strain>
    </source>
</reference>
<keyword evidence="11 15" id="KW-1133">Transmembrane helix</keyword>
<dbReference type="SMART" id="SM00388">
    <property type="entry name" value="HisKA"/>
    <property type="match status" value="1"/>
</dbReference>
<dbReference type="EMBL" id="NWVD01000002">
    <property type="protein sequence ID" value="PCG09520.1"/>
    <property type="molecule type" value="Genomic_DNA"/>
</dbReference>
<evidence type="ECO:0000313" key="17">
    <source>
        <dbReference type="EMBL" id="PCG09520.1"/>
    </source>
</evidence>
<name>A0A2A4HYS2_9SPHN</name>
<dbReference type="InterPro" id="IPR004358">
    <property type="entry name" value="Sig_transdc_His_kin-like_C"/>
</dbReference>
<sequence length="588" mass="62234">MPPRRVLPLTLACVAAATIGLLVWVAAGAWLGRSAITDLRDEAQRVAAQQNRLFASDLMQFRLLPLVLGEYTDLDEALRRGDTDARRRMDGKLKLLAERTGAPVLYLIDRNGRTVSASNADTAESFVGRDYRFRPYFIRAMQDGAAEYYAVGNVSGRPGLFLTRRIGTANDPAGVIVVKVEFDKLVRIWRGDPGQTFIIDGRGIILLATDPAERFRVTRPLTAAARGAIAGASQFGAAPLAPSRYVWAGNGTARAPDGARLIVGSAAMPVPGWRLVHVAPVAAALRDAANLARLIGLVAALLAGIIAGLLLWRMTRAADAARERAALEAAVATRTAELRDEIAEHARVDRRFREAREELAQANRLASLGSITAGLAHEINQPVATIRTLSENARAHLDAGRLDRVAANLDSAIALTARIGAITHEMRGFARRGTGTIGPVPLDAVIAGTRLLIGDRFRAAGVALDWPPPGQPSVIAGRVRLEQVLVNLLQNALDAVAGRAGAQVALTVDADGTSVALTVADNGPGIDPAIAGQIFDPFVTGKRDGLGLGLGIVHDIVTAFDGKVAVTRSPLGGAAFRITVALARETPE</sequence>
<dbReference type="EC" id="2.7.13.3" evidence="3"/>
<dbReference type="PIRSF" id="PIRSF036431">
    <property type="entry name" value="STHK_DctB"/>
    <property type="match status" value="1"/>
</dbReference>
<dbReference type="GO" id="GO:0005886">
    <property type="term" value="C:plasma membrane"/>
    <property type="evidence" value="ECO:0007669"/>
    <property type="project" value="UniProtKB-SubCell"/>
</dbReference>
<dbReference type="InterPro" id="IPR017055">
    <property type="entry name" value="Sig_transdc_His_kinase_DctB"/>
</dbReference>
<gene>
    <name evidence="17" type="ORF">COA17_06505</name>
</gene>
<evidence type="ECO:0000256" key="9">
    <source>
        <dbReference type="ARBA" id="ARBA00022777"/>
    </source>
</evidence>
<keyword evidence="8" id="KW-0547">Nucleotide-binding</keyword>
<evidence type="ECO:0000256" key="8">
    <source>
        <dbReference type="ARBA" id="ARBA00022741"/>
    </source>
</evidence>
<dbReference type="Gene3D" id="1.10.287.130">
    <property type="match status" value="1"/>
</dbReference>
<keyword evidence="13 15" id="KW-0472">Membrane</keyword>
<dbReference type="InterPro" id="IPR036097">
    <property type="entry name" value="HisK_dim/P_sf"/>
</dbReference>
<dbReference type="InterPro" id="IPR005467">
    <property type="entry name" value="His_kinase_dom"/>
</dbReference>
<evidence type="ECO:0000256" key="2">
    <source>
        <dbReference type="ARBA" id="ARBA00004651"/>
    </source>
</evidence>
<comment type="catalytic activity">
    <reaction evidence="1">
        <text>ATP + protein L-histidine = ADP + protein N-phospho-L-histidine.</text>
        <dbReference type="EC" id="2.7.13.3"/>
    </reaction>
</comment>
<comment type="caution">
    <text evidence="17">The sequence shown here is derived from an EMBL/GenBank/DDBJ whole genome shotgun (WGS) entry which is preliminary data.</text>
</comment>
<keyword evidence="7 15" id="KW-0812">Transmembrane</keyword>
<proteinExistence type="predicted"/>
<evidence type="ECO:0000256" key="10">
    <source>
        <dbReference type="ARBA" id="ARBA00022840"/>
    </source>
</evidence>
<dbReference type="Pfam" id="PF02743">
    <property type="entry name" value="dCache_1"/>
    <property type="match status" value="1"/>
</dbReference>
<dbReference type="PANTHER" id="PTHR43065:SF46">
    <property type="entry name" value="C4-DICARBOXYLATE TRANSPORT SENSOR PROTEIN DCTB"/>
    <property type="match status" value="1"/>
</dbReference>
<keyword evidence="6" id="KW-0808">Transferase</keyword>
<evidence type="ECO:0000256" key="6">
    <source>
        <dbReference type="ARBA" id="ARBA00022679"/>
    </source>
</evidence>
<evidence type="ECO:0000313" key="18">
    <source>
        <dbReference type="Proteomes" id="UP000218784"/>
    </source>
</evidence>
<comment type="subcellular location">
    <subcellularLocation>
        <location evidence="2">Cell membrane</location>
        <topology evidence="2">Multi-pass membrane protein</topology>
    </subcellularLocation>
</comment>
<dbReference type="Gene3D" id="6.10.250.3020">
    <property type="match status" value="1"/>
</dbReference>
<evidence type="ECO:0000256" key="12">
    <source>
        <dbReference type="ARBA" id="ARBA00023012"/>
    </source>
</evidence>
<dbReference type="GO" id="GO:0005524">
    <property type="term" value="F:ATP binding"/>
    <property type="evidence" value="ECO:0007669"/>
    <property type="project" value="UniProtKB-KW"/>
</dbReference>
<evidence type="ECO:0000256" key="13">
    <source>
        <dbReference type="ARBA" id="ARBA00023136"/>
    </source>
</evidence>
<keyword evidence="10" id="KW-0067">ATP-binding</keyword>
<organism evidence="17 18">
    <name type="scientific">Sphingomonas ginsenosidimutans</name>
    <dbReference type="NCBI Taxonomy" id="862134"/>
    <lineage>
        <taxon>Bacteria</taxon>
        <taxon>Pseudomonadati</taxon>
        <taxon>Pseudomonadota</taxon>
        <taxon>Alphaproteobacteria</taxon>
        <taxon>Sphingomonadales</taxon>
        <taxon>Sphingomonadaceae</taxon>
        <taxon>Sphingomonas</taxon>
    </lineage>
</organism>
<dbReference type="SMART" id="SM00387">
    <property type="entry name" value="HATPase_c"/>
    <property type="match status" value="1"/>
</dbReference>
<feature type="domain" description="Histidine kinase" evidence="16">
    <location>
        <begin position="374"/>
        <end position="584"/>
    </location>
</feature>
<evidence type="ECO:0000256" key="15">
    <source>
        <dbReference type="SAM" id="Phobius"/>
    </source>
</evidence>
<dbReference type="CDD" id="cd00082">
    <property type="entry name" value="HisKA"/>
    <property type="match status" value="1"/>
</dbReference>